<dbReference type="AlphaFoldDB" id="A0A1W1VRC2"/>
<dbReference type="NCBIfam" id="NF033622">
    <property type="entry name" value="repair_DdrC"/>
    <property type="match status" value="1"/>
</dbReference>
<organism evidence="1 2">
    <name type="scientific">Deinococcus hopiensis KR-140</name>
    <dbReference type="NCBI Taxonomy" id="695939"/>
    <lineage>
        <taxon>Bacteria</taxon>
        <taxon>Thermotogati</taxon>
        <taxon>Deinococcota</taxon>
        <taxon>Deinococci</taxon>
        <taxon>Deinococcales</taxon>
        <taxon>Deinococcaceae</taxon>
        <taxon>Deinococcus</taxon>
    </lineage>
</organism>
<dbReference type="RefSeq" id="WP_084050483.1">
    <property type="nucleotide sequence ID" value="NZ_FWWU01000009.1"/>
</dbReference>
<accession>A0A1W1VRC2</accession>
<dbReference type="Proteomes" id="UP000192582">
    <property type="component" value="Unassembled WGS sequence"/>
</dbReference>
<sequence length="232" mass="25142">MKTSPITLQFGTQRLPASGDGLLQATTALAALGLPLPAGGASFDWAAFAAEHDLASPERDFGVGPEATLHPTEFARLAFVLNTAEARRWRKRAQTLLARALTGDVRLAAEIAERSADPEARRWLAARLESTDARRTLMGTVARHGGEGQVYGQLGSISNRSVLGTDSATIRRERGVKQTRDGLRSEELLRMAYLDTATARAIEEQGAFGNAAILRLHEDVARRERGLWQKSG</sequence>
<reference evidence="1 2" key="1">
    <citation type="submission" date="2017-04" db="EMBL/GenBank/DDBJ databases">
        <authorList>
            <person name="Afonso C.L."/>
            <person name="Miller P.J."/>
            <person name="Scott M.A."/>
            <person name="Spackman E."/>
            <person name="Goraichik I."/>
            <person name="Dimitrov K.M."/>
            <person name="Suarez D.L."/>
            <person name="Swayne D.E."/>
        </authorList>
    </citation>
    <scope>NUCLEOTIDE SEQUENCE [LARGE SCALE GENOMIC DNA]</scope>
    <source>
        <strain evidence="1 2">KR-140</strain>
    </source>
</reference>
<dbReference type="OrthoDB" id="62507at2"/>
<dbReference type="EMBL" id="FWWU01000009">
    <property type="protein sequence ID" value="SMB95897.1"/>
    <property type="molecule type" value="Genomic_DNA"/>
</dbReference>
<name>A0A1W1VRC2_9DEIO</name>
<evidence type="ECO:0000313" key="1">
    <source>
        <dbReference type="EMBL" id="SMB95897.1"/>
    </source>
</evidence>
<keyword evidence="2" id="KW-1185">Reference proteome</keyword>
<evidence type="ECO:0000313" key="2">
    <source>
        <dbReference type="Proteomes" id="UP000192582"/>
    </source>
</evidence>
<dbReference type="STRING" id="695939.SAMN00790413_03059"/>
<proteinExistence type="predicted"/>
<protein>
    <recommendedName>
        <fullName evidence="3">DNA damage response protein DdrC</fullName>
    </recommendedName>
</protein>
<gene>
    <name evidence="1" type="ORF">SAMN00790413_03059</name>
</gene>
<evidence type="ECO:0008006" key="3">
    <source>
        <dbReference type="Google" id="ProtNLM"/>
    </source>
</evidence>